<name>A0A0M3HKK5_ASCLU</name>
<evidence type="ECO:0000313" key="1">
    <source>
        <dbReference type="Proteomes" id="UP000036681"/>
    </source>
</evidence>
<dbReference type="WBParaSite" id="ALUE_0000205001-mRNA-1">
    <property type="protein sequence ID" value="ALUE_0000205001-mRNA-1"/>
    <property type="gene ID" value="ALUE_0000205001"/>
</dbReference>
<accession>A0A0M3HKK5</accession>
<keyword evidence="1" id="KW-1185">Reference proteome</keyword>
<reference evidence="2" key="1">
    <citation type="submission" date="2017-02" db="UniProtKB">
        <authorList>
            <consortium name="WormBaseParasite"/>
        </authorList>
    </citation>
    <scope>IDENTIFICATION</scope>
</reference>
<dbReference type="AlphaFoldDB" id="A0A0M3HKK5"/>
<dbReference type="Proteomes" id="UP000036681">
    <property type="component" value="Unplaced"/>
</dbReference>
<evidence type="ECO:0000313" key="2">
    <source>
        <dbReference type="WBParaSite" id="ALUE_0000205001-mRNA-1"/>
    </source>
</evidence>
<protein>
    <submittedName>
        <fullName evidence="2">Uncharacterized protein</fullName>
    </submittedName>
</protein>
<organism evidence="1 2">
    <name type="scientific">Ascaris lumbricoides</name>
    <name type="common">Giant roundworm</name>
    <dbReference type="NCBI Taxonomy" id="6252"/>
    <lineage>
        <taxon>Eukaryota</taxon>
        <taxon>Metazoa</taxon>
        <taxon>Ecdysozoa</taxon>
        <taxon>Nematoda</taxon>
        <taxon>Chromadorea</taxon>
        <taxon>Rhabditida</taxon>
        <taxon>Spirurina</taxon>
        <taxon>Ascaridomorpha</taxon>
        <taxon>Ascaridoidea</taxon>
        <taxon>Ascarididae</taxon>
        <taxon>Ascaris</taxon>
    </lineage>
</organism>
<proteinExistence type="predicted"/>
<sequence length="32" mass="4023">MCRNWMMRPGHVLVRYSPIWHFMTEMRISRSI</sequence>